<dbReference type="PANTHER" id="PTHR23274:SF53">
    <property type="entry name" value="ATP-DEPENDENT DNA HELICASE"/>
    <property type="match status" value="1"/>
</dbReference>
<dbReference type="Gene3D" id="3.40.50.300">
    <property type="entry name" value="P-loop containing nucleotide triphosphate hydrolases"/>
    <property type="match status" value="1"/>
</dbReference>
<reference evidence="1 2" key="1">
    <citation type="submission" date="2018-06" db="EMBL/GenBank/DDBJ databases">
        <title>WGS assembly of Brassica rapa FPsc.</title>
        <authorList>
            <person name="Bowman J."/>
            <person name="Kohchi T."/>
            <person name="Yamato K."/>
            <person name="Jenkins J."/>
            <person name="Shu S."/>
            <person name="Ishizaki K."/>
            <person name="Yamaoka S."/>
            <person name="Nishihama R."/>
            <person name="Nakamura Y."/>
            <person name="Berger F."/>
            <person name="Adam C."/>
            <person name="Aki S."/>
            <person name="Althoff F."/>
            <person name="Araki T."/>
            <person name="Arteaga-Vazquez M."/>
            <person name="Balasubrmanian S."/>
            <person name="Bauer D."/>
            <person name="Boehm C."/>
            <person name="Briginshaw L."/>
            <person name="Caballero-Perez J."/>
            <person name="Catarino B."/>
            <person name="Chen F."/>
            <person name="Chiyoda S."/>
            <person name="Chovatia M."/>
            <person name="Davies K."/>
            <person name="Delmans M."/>
            <person name="Demura T."/>
            <person name="Dierschke T."/>
            <person name="Dolan L."/>
            <person name="Dorantes-Acosta A."/>
            <person name="Eklund D."/>
            <person name="Florent S."/>
            <person name="Flores-Sandoval E."/>
            <person name="Fujiyama A."/>
            <person name="Fukuzawa H."/>
            <person name="Galik B."/>
            <person name="Grimanelli D."/>
            <person name="Grimwood J."/>
            <person name="Grossniklaus U."/>
            <person name="Hamada T."/>
            <person name="Haseloff J."/>
            <person name="Hetherington A."/>
            <person name="Higo A."/>
            <person name="Hirakawa Y."/>
            <person name="Hundley H."/>
            <person name="Ikeda Y."/>
            <person name="Inoue K."/>
            <person name="Inoue S."/>
            <person name="Ishida S."/>
            <person name="Jia Q."/>
            <person name="Kakita M."/>
            <person name="Kanazawa T."/>
            <person name="Kawai Y."/>
            <person name="Kawashima T."/>
            <person name="Kennedy M."/>
            <person name="Kinose K."/>
            <person name="Kinoshita T."/>
            <person name="Kohara Y."/>
            <person name="Koide E."/>
            <person name="Komatsu K."/>
            <person name="Kopischke S."/>
            <person name="Kubo M."/>
            <person name="Kyozuka J."/>
            <person name="Lagercrantz U."/>
            <person name="Lin S."/>
            <person name="Lindquist E."/>
            <person name="Lipzen A."/>
            <person name="Lu C."/>
            <person name="Luna E."/>
            <person name="Martienssen R."/>
            <person name="Minamino N."/>
            <person name="Mizutani M."/>
            <person name="Mizutani M."/>
            <person name="Mochizuki N."/>
            <person name="Monte I."/>
            <person name="Mosher R."/>
            <person name="Nagasaki H."/>
            <person name="Nakagami H."/>
            <person name="Naramoto S."/>
            <person name="Nishitani K."/>
            <person name="Ohtani M."/>
            <person name="Okamoto T."/>
            <person name="Okumura M."/>
            <person name="Phillips J."/>
            <person name="Pollak B."/>
            <person name="Reinders A."/>
            <person name="Roevekamp M."/>
            <person name="Sano R."/>
            <person name="Sawa S."/>
            <person name="Schmid M."/>
            <person name="Shirakawa M."/>
            <person name="Solano R."/>
            <person name="Spunde A."/>
            <person name="Suetsugu N."/>
            <person name="Sugano S."/>
            <person name="Sugiyama A."/>
            <person name="Sun R."/>
            <person name="Suzuki Y."/>
            <person name="Takenaka M."/>
            <person name="Takezawa D."/>
            <person name="Tomogane H."/>
            <person name="Tsuzuki M."/>
            <person name="Ueda T."/>
            <person name="Umeda M."/>
            <person name="Ward J."/>
            <person name="Watanabe Y."/>
            <person name="Yazaki K."/>
            <person name="Yokoyama R."/>
            <person name="Yoshitake Y."/>
            <person name="Yotsui I."/>
            <person name="Zachgo S."/>
            <person name="Schmutz J."/>
        </authorList>
    </citation>
    <scope>NUCLEOTIDE SEQUENCE [LARGE SCALE GENOMIC DNA]</scope>
    <source>
        <strain evidence="2">cv. B-3</strain>
    </source>
</reference>
<evidence type="ECO:0008006" key="3">
    <source>
        <dbReference type="Google" id="ProtNLM"/>
    </source>
</evidence>
<organism evidence="1 2">
    <name type="scientific">Brassica campestris</name>
    <name type="common">Field mustard</name>
    <dbReference type="NCBI Taxonomy" id="3711"/>
    <lineage>
        <taxon>Eukaryota</taxon>
        <taxon>Viridiplantae</taxon>
        <taxon>Streptophyta</taxon>
        <taxon>Embryophyta</taxon>
        <taxon>Tracheophyta</taxon>
        <taxon>Spermatophyta</taxon>
        <taxon>Magnoliopsida</taxon>
        <taxon>eudicotyledons</taxon>
        <taxon>Gunneridae</taxon>
        <taxon>Pentapetalae</taxon>
        <taxon>rosids</taxon>
        <taxon>malvids</taxon>
        <taxon>Brassicales</taxon>
        <taxon>Brassicaceae</taxon>
        <taxon>Brassiceae</taxon>
        <taxon>Brassica</taxon>
    </lineage>
</organism>
<sequence>MVPYEKEYLSSDTIANESTSDGDWTSNYIQEYLNILKFIGLPNHKYTCRKQSSHSEDSIVTQRKHPSINVMQALIPLRLSYATTVNKIQGKSLKQVALYLPGRVFSHNQIYVALSRVISREGLKNTKQISRRR</sequence>
<dbReference type="InterPro" id="IPR027417">
    <property type="entry name" value="P-loop_NTPase"/>
</dbReference>
<gene>
    <name evidence="1" type="ORF">BRARA_H00075</name>
</gene>
<dbReference type="EMBL" id="CM010635">
    <property type="protein sequence ID" value="RID49264.1"/>
    <property type="molecule type" value="Genomic_DNA"/>
</dbReference>
<name>A0A397YBQ7_BRACM</name>
<dbReference type="PANTHER" id="PTHR23274">
    <property type="entry name" value="DNA HELICASE-RELATED"/>
    <property type="match status" value="1"/>
</dbReference>
<dbReference type="CDD" id="cd18809">
    <property type="entry name" value="SF1_C_RecD"/>
    <property type="match status" value="1"/>
</dbReference>
<dbReference type="SUPFAM" id="SSF52540">
    <property type="entry name" value="P-loop containing nucleoside triphosphate hydrolases"/>
    <property type="match status" value="1"/>
</dbReference>
<evidence type="ECO:0000313" key="1">
    <source>
        <dbReference type="EMBL" id="RID49264.1"/>
    </source>
</evidence>
<dbReference type="AlphaFoldDB" id="A0A397YBQ7"/>
<protein>
    <recommendedName>
        <fullName evidence="3">ATP-dependent DNA helicase</fullName>
    </recommendedName>
</protein>
<proteinExistence type="predicted"/>
<evidence type="ECO:0000313" key="2">
    <source>
        <dbReference type="Proteomes" id="UP000264353"/>
    </source>
</evidence>
<accession>A0A397YBQ7</accession>
<dbReference type="Proteomes" id="UP000264353">
    <property type="component" value="Chromosome A8"/>
</dbReference>